<evidence type="ECO:0000313" key="2">
    <source>
        <dbReference type="Proteomes" id="UP000593568"/>
    </source>
</evidence>
<accession>A0A7J9E0R9</accession>
<feature type="non-terminal residue" evidence="1">
    <location>
        <position position="41"/>
    </location>
</feature>
<name>A0A7J9E0R9_9ROSI</name>
<dbReference type="AlphaFoldDB" id="A0A7J9E0R9"/>
<proteinExistence type="predicted"/>
<protein>
    <submittedName>
        <fullName evidence="1">Uncharacterized protein</fullName>
    </submittedName>
</protein>
<reference evidence="1 2" key="1">
    <citation type="journal article" date="2019" name="Genome Biol. Evol.">
        <title>Insights into the evolution of the New World diploid cottons (Gossypium, subgenus Houzingenia) based on genome sequencing.</title>
        <authorList>
            <person name="Grover C.E."/>
            <person name="Arick M.A. 2nd"/>
            <person name="Thrash A."/>
            <person name="Conover J.L."/>
            <person name="Sanders W.S."/>
            <person name="Peterson D.G."/>
            <person name="Frelichowski J.E."/>
            <person name="Scheffler J.A."/>
            <person name="Scheffler B.E."/>
            <person name="Wendel J.F."/>
        </authorList>
    </citation>
    <scope>NUCLEOTIDE SEQUENCE [LARGE SCALE GENOMIC DNA]</scope>
    <source>
        <strain evidence="1">8</strain>
        <tissue evidence="1">Leaf</tissue>
    </source>
</reference>
<comment type="caution">
    <text evidence="1">The sequence shown here is derived from an EMBL/GenBank/DDBJ whole genome shotgun (WGS) entry which is preliminary data.</text>
</comment>
<evidence type="ECO:0000313" key="1">
    <source>
        <dbReference type="EMBL" id="MBA0766551.1"/>
    </source>
</evidence>
<dbReference type="EMBL" id="JABEZW010000005">
    <property type="protein sequence ID" value="MBA0766551.1"/>
    <property type="molecule type" value="Genomic_DNA"/>
</dbReference>
<gene>
    <name evidence="1" type="ORF">Gotri_015582</name>
</gene>
<keyword evidence="2" id="KW-1185">Reference proteome</keyword>
<sequence length="41" mass="4736">MKLEMVATKFQVLIRTIVTTLDVYSFNSMDICGKVKELKKL</sequence>
<organism evidence="1 2">
    <name type="scientific">Gossypium trilobum</name>
    <dbReference type="NCBI Taxonomy" id="34281"/>
    <lineage>
        <taxon>Eukaryota</taxon>
        <taxon>Viridiplantae</taxon>
        <taxon>Streptophyta</taxon>
        <taxon>Embryophyta</taxon>
        <taxon>Tracheophyta</taxon>
        <taxon>Spermatophyta</taxon>
        <taxon>Magnoliopsida</taxon>
        <taxon>eudicotyledons</taxon>
        <taxon>Gunneridae</taxon>
        <taxon>Pentapetalae</taxon>
        <taxon>rosids</taxon>
        <taxon>malvids</taxon>
        <taxon>Malvales</taxon>
        <taxon>Malvaceae</taxon>
        <taxon>Malvoideae</taxon>
        <taxon>Gossypium</taxon>
    </lineage>
</organism>
<dbReference type="Proteomes" id="UP000593568">
    <property type="component" value="Unassembled WGS sequence"/>
</dbReference>